<dbReference type="InterPro" id="IPR051100">
    <property type="entry name" value="DnaJ_subfamily_B/C"/>
</dbReference>
<evidence type="ECO:0000313" key="3">
    <source>
        <dbReference type="EMBL" id="CEM09721.1"/>
    </source>
</evidence>
<feature type="compositionally biased region" description="Acidic residues" evidence="1">
    <location>
        <begin position="79"/>
        <end position="100"/>
    </location>
</feature>
<proteinExistence type="predicted"/>
<dbReference type="GO" id="GO:0005789">
    <property type="term" value="C:endoplasmic reticulum membrane"/>
    <property type="evidence" value="ECO:0007669"/>
    <property type="project" value="TreeGrafter"/>
</dbReference>
<feature type="domain" description="J" evidence="2">
    <location>
        <begin position="22"/>
        <end position="84"/>
    </location>
</feature>
<feature type="region of interest" description="Disordered" evidence="1">
    <location>
        <begin position="77"/>
        <end position="104"/>
    </location>
</feature>
<organism evidence="3 4">
    <name type="scientific">Vitrella brassicaformis (strain CCMP3155)</name>
    <dbReference type="NCBI Taxonomy" id="1169540"/>
    <lineage>
        <taxon>Eukaryota</taxon>
        <taxon>Sar</taxon>
        <taxon>Alveolata</taxon>
        <taxon>Colpodellida</taxon>
        <taxon>Vitrellaceae</taxon>
        <taxon>Vitrella</taxon>
    </lineage>
</organism>
<gene>
    <name evidence="3" type="ORF">Vbra_4335</name>
</gene>
<dbReference type="PROSITE" id="PS50076">
    <property type="entry name" value="DNAJ_2"/>
    <property type="match status" value="1"/>
</dbReference>
<evidence type="ECO:0000313" key="4">
    <source>
        <dbReference type="Proteomes" id="UP000041254"/>
    </source>
</evidence>
<dbReference type="PANTHER" id="PTHR43908:SF3">
    <property type="entry name" value="AT29763P-RELATED"/>
    <property type="match status" value="1"/>
</dbReference>
<accession>A0A0G4F9X2</accession>
<dbReference type="AlphaFoldDB" id="A0A0G4F9X2"/>
<dbReference type="VEuPathDB" id="CryptoDB:Vbra_4335"/>
<reference evidence="3 4" key="1">
    <citation type="submission" date="2014-11" db="EMBL/GenBank/DDBJ databases">
        <authorList>
            <person name="Zhu J."/>
            <person name="Qi W."/>
            <person name="Song R."/>
        </authorList>
    </citation>
    <scope>NUCLEOTIDE SEQUENCE [LARGE SCALE GENOMIC DNA]</scope>
</reference>
<dbReference type="EMBL" id="CDMY01000395">
    <property type="protein sequence ID" value="CEM09721.1"/>
    <property type="molecule type" value="Genomic_DNA"/>
</dbReference>
<dbReference type="InterPro" id="IPR001623">
    <property type="entry name" value="DnaJ_domain"/>
</dbReference>
<feature type="region of interest" description="Disordered" evidence="1">
    <location>
        <begin position="127"/>
        <end position="148"/>
    </location>
</feature>
<dbReference type="InterPro" id="IPR036869">
    <property type="entry name" value="J_dom_sf"/>
</dbReference>
<dbReference type="InParanoid" id="A0A0G4F9X2"/>
<sequence length="148" mass="16965">MTTVTTTKRRSTVSHHRREEEHWFEVLGVDRWASLSAIAKAYQQKALHVHPDKPGGSTEDFKALSNAYENAVRLRQEEVQEEVNGDDNDDDNDNDDDDDDPHAVYVERRMLARFRLSGDEELTYLLEGRVDANTPSRASGGPRRDKRL</sequence>
<keyword evidence="4" id="KW-1185">Reference proteome</keyword>
<dbReference type="Gene3D" id="1.10.287.110">
    <property type="entry name" value="DnaJ domain"/>
    <property type="match status" value="1"/>
</dbReference>
<dbReference type="CDD" id="cd06257">
    <property type="entry name" value="DnaJ"/>
    <property type="match status" value="1"/>
</dbReference>
<protein>
    <recommendedName>
        <fullName evidence="2">J domain-containing protein</fullName>
    </recommendedName>
</protein>
<dbReference type="SMART" id="SM00271">
    <property type="entry name" value="DnaJ"/>
    <property type="match status" value="1"/>
</dbReference>
<evidence type="ECO:0000259" key="2">
    <source>
        <dbReference type="PROSITE" id="PS50076"/>
    </source>
</evidence>
<name>A0A0G4F9X2_VITBC</name>
<dbReference type="OrthoDB" id="10250354at2759"/>
<dbReference type="Pfam" id="PF00226">
    <property type="entry name" value="DnaJ"/>
    <property type="match status" value="1"/>
</dbReference>
<dbReference type="Proteomes" id="UP000041254">
    <property type="component" value="Unassembled WGS sequence"/>
</dbReference>
<dbReference type="GO" id="GO:0071218">
    <property type="term" value="P:cellular response to misfolded protein"/>
    <property type="evidence" value="ECO:0007669"/>
    <property type="project" value="TreeGrafter"/>
</dbReference>
<dbReference type="SUPFAM" id="SSF46565">
    <property type="entry name" value="Chaperone J-domain"/>
    <property type="match status" value="1"/>
</dbReference>
<dbReference type="PANTHER" id="PTHR43908">
    <property type="entry name" value="AT29763P-RELATED"/>
    <property type="match status" value="1"/>
</dbReference>
<evidence type="ECO:0000256" key="1">
    <source>
        <dbReference type="SAM" id="MobiDB-lite"/>
    </source>
</evidence>
<dbReference type="GO" id="GO:0030544">
    <property type="term" value="F:Hsp70 protein binding"/>
    <property type="evidence" value="ECO:0007669"/>
    <property type="project" value="TreeGrafter"/>
</dbReference>